<evidence type="ECO:0000313" key="1">
    <source>
        <dbReference type="EMBL" id="CAK7224534.1"/>
    </source>
</evidence>
<name>A0ABP0BZN7_9PEZI</name>
<evidence type="ECO:0000313" key="2">
    <source>
        <dbReference type="Proteomes" id="UP001642406"/>
    </source>
</evidence>
<protein>
    <submittedName>
        <fullName evidence="1">Uncharacterized protein</fullName>
    </submittedName>
</protein>
<accession>A0ABP0BZN7</accession>
<proteinExistence type="predicted"/>
<dbReference type="EMBL" id="CAWUHC010000049">
    <property type="protein sequence ID" value="CAK7224534.1"/>
    <property type="molecule type" value="Genomic_DNA"/>
</dbReference>
<reference evidence="1 2" key="1">
    <citation type="submission" date="2024-01" db="EMBL/GenBank/DDBJ databases">
        <authorList>
            <person name="Allen C."/>
            <person name="Tagirdzhanova G."/>
        </authorList>
    </citation>
    <scope>NUCLEOTIDE SEQUENCE [LARGE SCALE GENOMIC DNA]</scope>
</reference>
<gene>
    <name evidence="1" type="ORF">SBRCBS47491_005584</name>
</gene>
<sequence>MGQAAEQDLAQIRERWKPAFVGVCTRFDAPMHDLCAMLSEQVMHFQKEKAAVFADAVMAVGEERAHKALDGILDDLLPPSLRHLAVLLVTDGMPVPESENNSSDMYAIPDMVGTAKSGD</sequence>
<keyword evidence="2" id="KW-1185">Reference proteome</keyword>
<organism evidence="1 2">
    <name type="scientific">Sporothrix bragantina</name>
    <dbReference type="NCBI Taxonomy" id="671064"/>
    <lineage>
        <taxon>Eukaryota</taxon>
        <taxon>Fungi</taxon>
        <taxon>Dikarya</taxon>
        <taxon>Ascomycota</taxon>
        <taxon>Pezizomycotina</taxon>
        <taxon>Sordariomycetes</taxon>
        <taxon>Sordariomycetidae</taxon>
        <taxon>Ophiostomatales</taxon>
        <taxon>Ophiostomataceae</taxon>
        <taxon>Sporothrix</taxon>
    </lineage>
</organism>
<dbReference type="Proteomes" id="UP001642406">
    <property type="component" value="Unassembled WGS sequence"/>
</dbReference>
<comment type="caution">
    <text evidence="1">The sequence shown here is derived from an EMBL/GenBank/DDBJ whole genome shotgun (WGS) entry which is preliminary data.</text>
</comment>